<name>A0A480AVM3_9BURK</name>
<dbReference type="Proteomes" id="UP000301751">
    <property type="component" value="Unassembled WGS sequence"/>
</dbReference>
<dbReference type="RefSeq" id="WP_137734661.1">
    <property type="nucleotide sequence ID" value="NZ_BJCL01000012.1"/>
</dbReference>
<proteinExistence type="predicted"/>
<accession>A0A480AVM3</accession>
<reference evidence="2" key="1">
    <citation type="submission" date="2019-03" db="EMBL/GenBank/DDBJ databases">
        <title>Aquabacterium pictum sp.nov., the first bacteriochlorophyll a-containing freshwater bacterium in the genus Aquabacterium of the class Betaproteobacteria.</title>
        <authorList>
            <person name="Hirose S."/>
            <person name="Tank M."/>
            <person name="Hara E."/>
            <person name="Tamaki H."/>
            <person name="Takaichi S."/>
            <person name="Haruta S."/>
            <person name="Hanada S."/>
        </authorList>
    </citation>
    <scope>NUCLEOTIDE SEQUENCE [LARGE SCALE GENOMIC DNA]</scope>
    <source>
        <strain evidence="2">W35</strain>
    </source>
</reference>
<organism evidence="1 2">
    <name type="scientific">Pseudaquabacterium pictum</name>
    <dbReference type="NCBI Taxonomy" id="2315236"/>
    <lineage>
        <taxon>Bacteria</taxon>
        <taxon>Pseudomonadati</taxon>
        <taxon>Pseudomonadota</taxon>
        <taxon>Betaproteobacteria</taxon>
        <taxon>Burkholderiales</taxon>
        <taxon>Sphaerotilaceae</taxon>
        <taxon>Pseudaquabacterium</taxon>
    </lineage>
</organism>
<dbReference type="EMBL" id="BJCL01000012">
    <property type="protein sequence ID" value="GCL64946.1"/>
    <property type="molecule type" value="Genomic_DNA"/>
</dbReference>
<evidence type="ECO:0000313" key="2">
    <source>
        <dbReference type="Proteomes" id="UP000301751"/>
    </source>
</evidence>
<keyword evidence="2" id="KW-1185">Reference proteome</keyword>
<comment type="caution">
    <text evidence="1">The sequence shown here is derived from an EMBL/GenBank/DDBJ whole genome shotgun (WGS) entry which is preliminary data.</text>
</comment>
<sequence>MSAEAAFTRSWRVGAYRATLSCPRPRPGVTASACIEWEPSIPQRMTPAEVTEYRAGRDSALADLARELRVSVAVVDL</sequence>
<dbReference type="AlphaFoldDB" id="A0A480AVM3"/>
<dbReference type="OrthoDB" id="9941587at2"/>
<protein>
    <submittedName>
        <fullName evidence="1">Uncharacterized protein</fullName>
    </submittedName>
</protein>
<evidence type="ECO:0000313" key="1">
    <source>
        <dbReference type="EMBL" id="GCL64946.1"/>
    </source>
</evidence>
<gene>
    <name evidence="1" type="ORF">AQPW35_40270</name>
</gene>